<dbReference type="InterPro" id="IPR015943">
    <property type="entry name" value="WD40/YVTN_repeat-like_dom_sf"/>
</dbReference>
<dbReference type="InterPro" id="IPR001680">
    <property type="entry name" value="WD40_rpt"/>
</dbReference>
<dbReference type="AlphaFoldDB" id="A0A834Y6U9"/>
<evidence type="ECO:0000313" key="9">
    <source>
        <dbReference type="EMBL" id="KAF8365214.1"/>
    </source>
</evidence>
<reference evidence="9 10" key="1">
    <citation type="submission" date="2020-04" db="EMBL/GenBank/DDBJ databases">
        <title>Plant Genome Project.</title>
        <authorList>
            <person name="Zhang R.-G."/>
        </authorList>
    </citation>
    <scope>NUCLEOTIDE SEQUENCE [LARGE SCALE GENOMIC DNA]</scope>
    <source>
        <strain evidence="9">YNK0</strain>
        <tissue evidence="9">Leaf</tissue>
    </source>
</reference>
<feature type="repeat" description="WD" evidence="7">
    <location>
        <begin position="50"/>
        <end position="91"/>
    </location>
</feature>
<evidence type="ECO:0000256" key="3">
    <source>
        <dbReference type="ARBA" id="ARBA00022737"/>
    </source>
</evidence>
<dbReference type="OrthoDB" id="200206at2759"/>
<evidence type="ECO:0000256" key="7">
    <source>
        <dbReference type="PROSITE-ProRule" id="PRU00221"/>
    </source>
</evidence>
<comment type="caution">
    <text evidence="9">The sequence shown here is derived from an EMBL/GenBank/DDBJ whole genome shotgun (WGS) entry which is preliminary data.</text>
</comment>
<accession>A0A834Y6U9</accession>
<dbReference type="PANTHER" id="PTHR19877:SF13">
    <property type="entry name" value="SERINE-THREONINE KINASE RECEPTOR-ASSOCIATED PROTEIN"/>
    <property type="match status" value="1"/>
</dbReference>
<organism evidence="9 10">
    <name type="scientific">Tetracentron sinense</name>
    <name type="common">Spur-leaf</name>
    <dbReference type="NCBI Taxonomy" id="13715"/>
    <lineage>
        <taxon>Eukaryota</taxon>
        <taxon>Viridiplantae</taxon>
        <taxon>Streptophyta</taxon>
        <taxon>Embryophyta</taxon>
        <taxon>Tracheophyta</taxon>
        <taxon>Spermatophyta</taxon>
        <taxon>Magnoliopsida</taxon>
        <taxon>Trochodendrales</taxon>
        <taxon>Trochodendraceae</taxon>
        <taxon>Tetracentron</taxon>
    </lineage>
</organism>
<dbReference type="GO" id="GO:0003723">
    <property type="term" value="F:RNA binding"/>
    <property type="evidence" value="ECO:0007669"/>
    <property type="project" value="TreeGrafter"/>
</dbReference>
<comment type="similarity">
    <text evidence="5">Belongs to the WD repeat STRAP family.</text>
</comment>
<keyword evidence="3" id="KW-0677">Repeat</keyword>
<evidence type="ECO:0000256" key="1">
    <source>
        <dbReference type="ARBA" id="ARBA00022574"/>
    </source>
</evidence>
<name>A0A834Y6U9_TETSI</name>
<dbReference type="SUPFAM" id="SSF50978">
    <property type="entry name" value="WD40 repeat-like"/>
    <property type="match status" value="1"/>
</dbReference>
<evidence type="ECO:0000313" key="10">
    <source>
        <dbReference type="Proteomes" id="UP000655225"/>
    </source>
</evidence>
<dbReference type="InterPro" id="IPR036322">
    <property type="entry name" value="WD40_repeat_dom_sf"/>
</dbReference>
<evidence type="ECO:0000256" key="4">
    <source>
        <dbReference type="ARBA" id="ARBA00023187"/>
    </source>
</evidence>
<feature type="repeat" description="WD" evidence="7">
    <location>
        <begin position="253"/>
        <end position="285"/>
    </location>
</feature>
<gene>
    <name evidence="9" type="ORF">HHK36_032776</name>
</gene>
<dbReference type="Pfam" id="PF00400">
    <property type="entry name" value="WD40"/>
    <property type="match status" value="3"/>
</dbReference>
<evidence type="ECO:0000256" key="2">
    <source>
        <dbReference type="ARBA" id="ARBA00022664"/>
    </source>
</evidence>
<feature type="region of interest" description="Disordered" evidence="8">
    <location>
        <begin position="389"/>
        <end position="409"/>
    </location>
</feature>
<evidence type="ECO:0000256" key="6">
    <source>
        <dbReference type="ARBA" id="ARBA00040390"/>
    </source>
</evidence>
<keyword evidence="10" id="KW-1185">Reference proteome</keyword>
<dbReference type="GO" id="GO:0000387">
    <property type="term" value="P:spliceosomal snRNP assembly"/>
    <property type="evidence" value="ECO:0007669"/>
    <property type="project" value="TreeGrafter"/>
</dbReference>
<evidence type="ECO:0000256" key="5">
    <source>
        <dbReference type="ARBA" id="ARBA00038394"/>
    </source>
</evidence>
<dbReference type="PROSITE" id="PS50082">
    <property type="entry name" value="WD_REPEATS_2"/>
    <property type="match status" value="2"/>
</dbReference>
<sequence>MADANDVSRKRSVSPLKSPLTPDEFFLISASKDSSPILRNGEIGDWIGTFEGHKGTVWSCCLNTNALRAASAFADFTTKIWDALSEDELHSFEHKHIVRACAISEDTNILLTGAIEKILRVFDLNRPDAPPKEVDNSPCSIRTVAWLHSDRTIFSSSTNTGGVRLWDVRSGKNVHTLKTKSCVTSAEVSHDGHYITTADGSTVKFGLVKSFNMPCTVESASQEPKLGNKFIAAGEDMWIRLFDFHTGEEIGCNKGHHGLVHCERFSPRGESYASGSEDGTIRIWQTGPATHDENETSPANESTRKEKEKVSVDEVSRKIGGFHIPKGTSSEAKELARRLGYGSKGWKPRNGHGGWGIAPKAKKCVRRLGYRPGAKGMGPEARVWTQRLGYGPKGQGMGPRAKVWTRRSRNGPRGYGIGPEVKVELGAHRGGQLLGRPGGAGAGEILRKDVRCCGWFKHARKLMRSFGELQQLEMVLRGLVLQSWLPCKKTRMKVLLLGIEKDMGSLLVCEQWDRDIWC</sequence>
<evidence type="ECO:0000256" key="8">
    <source>
        <dbReference type="SAM" id="MobiDB-lite"/>
    </source>
</evidence>
<keyword evidence="4" id="KW-0508">mRNA splicing</keyword>
<keyword evidence="1 7" id="KW-0853">WD repeat</keyword>
<dbReference type="PROSITE" id="PS50294">
    <property type="entry name" value="WD_REPEATS_REGION"/>
    <property type="match status" value="1"/>
</dbReference>
<dbReference type="PANTHER" id="PTHR19877">
    <property type="entry name" value="EUKARYOTIC TRANSLATION INITIATION FACTOR 3 SUBUNIT I"/>
    <property type="match status" value="1"/>
</dbReference>
<dbReference type="EMBL" id="JABCRI010000929">
    <property type="protein sequence ID" value="KAF8365214.1"/>
    <property type="molecule type" value="Genomic_DNA"/>
</dbReference>
<dbReference type="SMART" id="SM00320">
    <property type="entry name" value="WD40"/>
    <property type="match status" value="5"/>
</dbReference>
<feature type="region of interest" description="Disordered" evidence="8">
    <location>
        <begin position="287"/>
        <end position="312"/>
    </location>
</feature>
<dbReference type="GO" id="GO:0032797">
    <property type="term" value="C:SMN complex"/>
    <property type="evidence" value="ECO:0007669"/>
    <property type="project" value="TreeGrafter"/>
</dbReference>
<dbReference type="Gene3D" id="2.130.10.10">
    <property type="entry name" value="YVTN repeat-like/Quinoprotein amine dehydrogenase"/>
    <property type="match status" value="1"/>
</dbReference>
<protein>
    <recommendedName>
        <fullName evidence="6">Serine-threonine kinase receptor-associated protein</fullName>
    </recommendedName>
</protein>
<proteinExistence type="inferred from homology"/>
<keyword evidence="2" id="KW-0507">mRNA processing</keyword>
<feature type="compositionally biased region" description="Basic and acidic residues" evidence="8">
    <location>
        <begin position="302"/>
        <end position="312"/>
    </location>
</feature>
<dbReference type="Proteomes" id="UP000655225">
    <property type="component" value="Unassembled WGS sequence"/>
</dbReference>